<sequence length="164" mass="17912">MGVSGSGKSTLARRLAQALNGSFVEGDDHHAEESRDKMRRGIALCDSDREPWLDRLSACMHTKADTTVLSCSALKRSYRARLRASVDDLNFVFLDISLSEAIERVSQRRGHEFPASLVADQFAALESPAGEGRVLCLSAGQALGRNVAEAVRWIRAETEQSVGH</sequence>
<evidence type="ECO:0000256" key="8">
    <source>
        <dbReference type="ARBA" id="ARBA00048090"/>
    </source>
</evidence>
<dbReference type="Pfam" id="PF13671">
    <property type="entry name" value="AAA_33"/>
    <property type="match status" value="1"/>
</dbReference>
<dbReference type="Proteomes" id="UP000240638">
    <property type="component" value="Unassembled WGS sequence"/>
</dbReference>
<gene>
    <name evidence="10" type="ORF">C9I57_11015</name>
</gene>
<evidence type="ECO:0000256" key="6">
    <source>
        <dbReference type="ARBA" id="ARBA00022777"/>
    </source>
</evidence>
<comment type="similarity">
    <text evidence="2 9">Belongs to the gluconokinase GntK/GntV family.</text>
</comment>
<dbReference type="InterPro" id="IPR006001">
    <property type="entry name" value="Therm_gnt_kin"/>
</dbReference>
<evidence type="ECO:0000256" key="2">
    <source>
        <dbReference type="ARBA" id="ARBA00008420"/>
    </source>
</evidence>
<dbReference type="EC" id="2.7.1.12" evidence="3 9"/>
<dbReference type="NCBIfam" id="TIGR01313">
    <property type="entry name" value="therm_gnt_kin"/>
    <property type="match status" value="1"/>
</dbReference>
<dbReference type="CDD" id="cd02021">
    <property type="entry name" value="GntK"/>
    <property type="match status" value="1"/>
</dbReference>
<proteinExistence type="inferred from homology"/>
<keyword evidence="5 9" id="KW-0547">Nucleotide-binding</keyword>
<dbReference type="AlphaFoldDB" id="A0A2T3XW58"/>
<reference evidence="10 11" key="1">
    <citation type="submission" date="2018-03" db="EMBL/GenBank/DDBJ databases">
        <title>Whole genome analyses suggest that Burkholderia sensu lato contains two further novel genera in the rhizoxinica-symbiotica group Mycetohabitans gen. nov., and Trinickia gen. nov.: implications for the evolution of diazotrophy and nodulation in the Burkholderiaceae.</title>
        <authorList>
            <person name="Estrada De Los Santos P."/>
            <person name="Palmer M."/>
            <person name="Chavez-Ramirez B."/>
            <person name="Steenkamp E.T."/>
            <person name="Hirsch A.M."/>
            <person name="Manyaka P."/>
            <person name="Maluk M."/>
            <person name="Lafos M."/>
            <person name="Crook M."/>
            <person name="Gross E."/>
            <person name="Simon M.F."/>
            <person name="Bueno Dos Reis Junior F."/>
            <person name="Poole P.S."/>
            <person name="Venter S.N."/>
            <person name="James E.K."/>
        </authorList>
    </citation>
    <scope>NUCLEOTIDE SEQUENCE [LARGE SCALE GENOMIC DNA]</scope>
    <source>
        <strain evidence="10 11">JPY-366</strain>
    </source>
</reference>
<dbReference type="SUPFAM" id="SSF52540">
    <property type="entry name" value="P-loop containing nucleoside triphosphate hydrolases"/>
    <property type="match status" value="1"/>
</dbReference>
<dbReference type="GO" id="GO:0005975">
    <property type="term" value="P:carbohydrate metabolic process"/>
    <property type="evidence" value="ECO:0007669"/>
    <property type="project" value="InterPro"/>
</dbReference>
<keyword evidence="7 9" id="KW-0067">ATP-binding</keyword>
<evidence type="ECO:0000256" key="7">
    <source>
        <dbReference type="ARBA" id="ARBA00022840"/>
    </source>
</evidence>
<keyword evidence="6 9" id="KW-0418">Kinase</keyword>
<evidence type="ECO:0000256" key="9">
    <source>
        <dbReference type="RuleBase" id="RU363066"/>
    </source>
</evidence>
<dbReference type="EMBL" id="PYUC01000005">
    <property type="protein sequence ID" value="PTB20725.1"/>
    <property type="molecule type" value="Genomic_DNA"/>
</dbReference>
<accession>A0A2T3XW58</accession>
<dbReference type="GO" id="GO:0005737">
    <property type="term" value="C:cytoplasm"/>
    <property type="evidence" value="ECO:0007669"/>
    <property type="project" value="TreeGrafter"/>
</dbReference>
<dbReference type="GO" id="GO:0005524">
    <property type="term" value="F:ATP binding"/>
    <property type="evidence" value="ECO:0007669"/>
    <property type="project" value="UniProtKB-KW"/>
</dbReference>
<keyword evidence="4 9" id="KW-0808">Transferase</keyword>
<evidence type="ECO:0000313" key="10">
    <source>
        <dbReference type="EMBL" id="PTB20725.1"/>
    </source>
</evidence>
<dbReference type="PANTHER" id="PTHR43442">
    <property type="entry name" value="GLUCONOKINASE-RELATED"/>
    <property type="match status" value="1"/>
</dbReference>
<organism evidence="10 11">
    <name type="scientific">Trinickia symbiotica</name>
    <dbReference type="NCBI Taxonomy" id="863227"/>
    <lineage>
        <taxon>Bacteria</taxon>
        <taxon>Pseudomonadati</taxon>
        <taxon>Pseudomonadota</taxon>
        <taxon>Betaproteobacteria</taxon>
        <taxon>Burkholderiales</taxon>
        <taxon>Burkholderiaceae</taxon>
        <taxon>Trinickia</taxon>
    </lineage>
</organism>
<dbReference type="Gene3D" id="3.40.50.300">
    <property type="entry name" value="P-loop containing nucleotide triphosphate hydrolases"/>
    <property type="match status" value="1"/>
</dbReference>
<evidence type="ECO:0000256" key="4">
    <source>
        <dbReference type="ARBA" id="ARBA00022679"/>
    </source>
</evidence>
<comment type="caution">
    <text evidence="10">The sequence shown here is derived from an EMBL/GenBank/DDBJ whole genome shotgun (WGS) entry which is preliminary data.</text>
</comment>
<evidence type="ECO:0000256" key="3">
    <source>
        <dbReference type="ARBA" id="ARBA00012054"/>
    </source>
</evidence>
<name>A0A2T3XW58_9BURK</name>
<dbReference type="InterPro" id="IPR027417">
    <property type="entry name" value="P-loop_NTPase"/>
</dbReference>
<evidence type="ECO:0000313" key="11">
    <source>
        <dbReference type="Proteomes" id="UP000240638"/>
    </source>
</evidence>
<comment type="catalytic activity">
    <reaction evidence="8 9">
        <text>D-gluconate + ATP = 6-phospho-D-gluconate + ADP + H(+)</text>
        <dbReference type="Rhea" id="RHEA:19433"/>
        <dbReference type="ChEBI" id="CHEBI:15378"/>
        <dbReference type="ChEBI" id="CHEBI:18391"/>
        <dbReference type="ChEBI" id="CHEBI:30616"/>
        <dbReference type="ChEBI" id="CHEBI:58759"/>
        <dbReference type="ChEBI" id="CHEBI:456216"/>
        <dbReference type="EC" id="2.7.1.12"/>
    </reaction>
</comment>
<dbReference type="PANTHER" id="PTHR43442:SF3">
    <property type="entry name" value="GLUCONOKINASE-RELATED"/>
    <property type="match status" value="1"/>
</dbReference>
<evidence type="ECO:0000256" key="1">
    <source>
        <dbReference type="ARBA" id="ARBA00004761"/>
    </source>
</evidence>
<dbReference type="GO" id="GO:0046316">
    <property type="term" value="F:gluconokinase activity"/>
    <property type="evidence" value="ECO:0007669"/>
    <property type="project" value="UniProtKB-EC"/>
</dbReference>
<comment type="pathway">
    <text evidence="1">Carbohydrate acid metabolism.</text>
</comment>
<protein>
    <recommendedName>
        <fullName evidence="3 9">Gluconokinase</fullName>
        <ecNumber evidence="3 9">2.7.1.12</ecNumber>
    </recommendedName>
</protein>
<evidence type="ECO:0000256" key="5">
    <source>
        <dbReference type="ARBA" id="ARBA00022741"/>
    </source>
</evidence>